<dbReference type="PROSITE" id="PS50011">
    <property type="entry name" value="PROTEIN_KINASE_DOM"/>
    <property type="match status" value="1"/>
</dbReference>
<keyword evidence="9" id="KW-0472">Membrane</keyword>
<dbReference type="InterPro" id="IPR017441">
    <property type="entry name" value="Protein_kinase_ATP_BS"/>
</dbReference>
<accession>A0A5J4VMV7</accession>
<feature type="compositionally biased region" description="Low complexity" evidence="8">
    <location>
        <begin position="212"/>
        <end position="237"/>
    </location>
</feature>
<dbReference type="GO" id="GO:0004674">
    <property type="term" value="F:protein serine/threonine kinase activity"/>
    <property type="evidence" value="ECO:0007669"/>
    <property type="project" value="UniProtKB-KW"/>
</dbReference>
<dbReference type="InterPro" id="IPR011009">
    <property type="entry name" value="Kinase-like_dom_sf"/>
</dbReference>
<evidence type="ECO:0000256" key="5">
    <source>
        <dbReference type="ARBA" id="ARBA00022777"/>
    </source>
</evidence>
<dbReference type="PANTHER" id="PTHR43671:SF13">
    <property type="entry name" value="SERINE_THREONINE-PROTEIN KINASE NEK2"/>
    <property type="match status" value="1"/>
</dbReference>
<dbReference type="CDD" id="cd14014">
    <property type="entry name" value="STKc_PknB_like"/>
    <property type="match status" value="1"/>
</dbReference>
<dbReference type="SUPFAM" id="SSF56112">
    <property type="entry name" value="Protein kinase-like (PK-like)"/>
    <property type="match status" value="1"/>
</dbReference>
<evidence type="ECO:0000256" key="6">
    <source>
        <dbReference type="ARBA" id="ARBA00022840"/>
    </source>
</evidence>
<keyword evidence="5 11" id="KW-0418">Kinase</keyword>
<keyword evidence="4 7" id="KW-0547">Nucleotide-binding</keyword>
<keyword evidence="11" id="KW-0723">Serine/threonine-protein kinase</keyword>
<dbReference type="Gene3D" id="1.10.510.10">
    <property type="entry name" value="Transferase(Phosphotransferase) domain 1"/>
    <property type="match status" value="2"/>
</dbReference>
<evidence type="ECO:0000256" key="2">
    <source>
        <dbReference type="ARBA" id="ARBA00012513"/>
    </source>
</evidence>
<dbReference type="SMART" id="SM00220">
    <property type="entry name" value="S_TKc"/>
    <property type="match status" value="1"/>
</dbReference>
<proteinExistence type="inferred from homology"/>
<keyword evidence="6 7" id="KW-0067">ATP-binding</keyword>
<comment type="caution">
    <text evidence="11">The sequence shown here is derived from an EMBL/GenBank/DDBJ whole genome shotgun (WGS) entry which is preliminary data.</text>
</comment>
<dbReference type="AlphaFoldDB" id="A0A5J4VMV7"/>
<dbReference type="GO" id="GO:0005524">
    <property type="term" value="F:ATP binding"/>
    <property type="evidence" value="ECO:0007669"/>
    <property type="project" value="UniProtKB-UniRule"/>
</dbReference>
<sequence>MVKDKFDVVCVNPRCEKIENNSQSKRCSSCKTKLYLHDRFFALKELGHGSFGKTFIGIDVRKKEAKQYCFVIIKMFSSQFTSEKAAKLFKSEAENLKRLKSHQIPEYVDYFDEEGRQFIVQEHISGTNLRDQIEQKGPFSPQQAWDFLQKMCPLLRYIHDEGIIHRDIKPDNIMLRTKDSTYVLLDFGASHHREDQSKYRTSQPISVPPTPTSSSQQQSSSQSSFQTTTSTSTSQQSADEQIEQEKQRQQKMQSLYEDMTDDEIAEGGTVIGTPGYIAPEVLEGLRTFKSDIFSLAATIVFLIAKEQPSKIKGGVMNWKSLDSVKALNLDQEFVQTIDMMLDPDPASRDLPFFIDGKRVPFVKKKKELSPEQIAQVREVEYAEKELEIDENNRFSQYRRFIIYSALSIFLFGIILADSFISNKQQSSIGTLLFILLLTMIVLTIITFFSISSRKARSFIVRILTLDKHLSNIKFKNTDIVDFLLKFNTESDEELKSRQRKREIVQMKQQQTSSESNIINKGTSDEKVVVSINDIKAIYAISA</sequence>
<feature type="binding site" evidence="7">
    <location>
        <position position="74"/>
    </location>
    <ligand>
        <name>ATP</name>
        <dbReference type="ChEBI" id="CHEBI:30616"/>
    </ligand>
</feature>
<keyword evidence="3" id="KW-0808">Transferase</keyword>
<feature type="domain" description="Protein kinase" evidence="10">
    <location>
        <begin position="40"/>
        <end position="362"/>
    </location>
</feature>
<evidence type="ECO:0000256" key="8">
    <source>
        <dbReference type="SAM" id="MobiDB-lite"/>
    </source>
</evidence>
<dbReference type="PANTHER" id="PTHR43671">
    <property type="entry name" value="SERINE/THREONINE-PROTEIN KINASE NEK"/>
    <property type="match status" value="1"/>
</dbReference>
<dbReference type="InterPro" id="IPR050660">
    <property type="entry name" value="NEK_Ser/Thr_kinase"/>
</dbReference>
<evidence type="ECO:0000313" key="11">
    <source>
        <dbReference type="EMBL" id="KAA6383911.1"/>
    </source>
</evidence>
<evidence type="ECO:0000256" key="9">
    <source>
        <dbReference type="SAM" id="Phobius"/>
    </source>
</evidence>
<evidence type="ECO:0000256" key="4">
    <source>
        <dbReference type="ARBA" id="ARBA00022741"/>
    </source>
</evidence>
<evidence type="ECO:0000256" key="7">
    <source>
        <dbReference type="PROSITE-ProRule" id="PRU10141"/>
    </source>
</evidence>
<dbReference type="EC" id="2.7.11.1" evidence="2"/>
<dbReference type="Proteomes" id="UP000324800">
    <property type="component" value="Unassembled WGS sequence"/>
</dbReference>
<dbReference type="Pfam" id="PF00069">
    <property type="entry name" value="Pkinase"/>
    <property type="match status" value="1"/>
</dbReference>
<dbReference type="InterPro" id="IPR008271">
    <property type="entry name" value="Ser/Thr_kinase_AS"/>
</dbReference>
<dbReference type="OrthoDB" id="75710at2759"/>
<feature type="region of interest" description="Disordered" evidence="8">
    <location>
        <begin position="193"/>
        <end position="253"/>
    </location>
</feature>
<dbReference type="InterPro" id="IPR000719">
    <property type="entry name" value="Prot_kinase_dom"/>
</dbReference>
<organism evidence="11 12">
    <name type="scientific">Streblomastix strix</name>
    <dbReference type="NCBI Taxonomy" id="222440"/>
    <lineage>
        <taxon>Eukaryota</taxon>
        <taxon>Metamonada</taxon>
        <taxon>Preaxostyla</taxon>
        <taxon>Oxymonadida</taxon>
        <taxon>Streblomastigidae</taxon>
        <taxon>Streblomastix</taxon>
    </lineage>
</organism>
<feature type="transmembrane region" description="Helical" evidence="9">
    <location>
        <begin position="400"/>
        <end position="420"/>
    </location>
</feature>
<evidence type="ECO:0000313" key="12">
    <source>
        <dbReference type="Proteomes" id="UP000324800"/>
    </source>
</evidence>
<feature type="transmembrane region" description="Helical" evidence="9">
    <location>
        <begin position="426"/>
        <end position="448"/>
    </location>
</feature>
<name>A0A5J4VMV7_9EUKA</name>
<dbReference type="EMBL" id="SNRW01006009">
    <property type="protein sequence ID" value="KAA6383911.1"/>
    <property type="molecule type" value="Genomic_DNA"/>
</dbReference>
<evidence type="ECO:0000256" key="3">
    <source>
        <dbReference type="ARBA" id="ARBA00022679"/>
    </source>
</evidence>
<gene>
    <name evidence="11" type="ORF">EZS28_020563</name>
</gene>
<reference evidence="11 12" key="1">
    <citation type="submission" date="2019-03" db="EMBL/GenBank/DDBJ databases">
        <title>Single cell metagenomics reveals metabolic interactions within the superorganism composed of flagellate Streblomastix strix and complex community of Bacteroidetes bacteria on its surface.</title>
        <authorList>
            <person name="Treitli S.C."/>
            <person name="Kolisko M."/>
            <person name="Husnik F."/>
            <person name="Keeling P."/>
            <person name="Hampl V."/>
        </authorList>
    </citation>
    <scope>NUCLEOTIDE SEQUENCE [LARGE SCALE GENOMIC DNA]</scope>
    <source>
        <strain evidence="11">ST1C</strain>
    </source>
</reference>
<keyword evidence="9" id="KW-1133">Transmembrane helix</keyword>
<evidence type="ECO:0000256" key="1">
    <source>
        <dbReference type="ARBA" id="ARBA00010886"/>
    </source>
</evidence>
<comment type="similarity">
    <text evidence="1">Belongs to the protein kinase superfamily. NEK Ser/Thr protein kinase family. NIMA subfamily.</text>
</comment>
<evidence type="ECO:0000259" key="10">
    <source>
        <dbReference type="PROSITE" id="PS50011"/>
    </source>
</evidence>
<protein>
    <recommendedName>
        <fullName evidence="2">non-specific serine/threonine protein kinase</fullName>
        <ecNumber evidence="2">2.7.11.1</ecNumber>
    </recommendedName>
</protein>
<dbReference type="PROSITE" id="PS00107">
    <property type="entry name" value="PROTEIN_KINASE_ATP"/>
    <property type="match status" value="1"/>
</dbReference>
<keyword evidence="9" id="KW-0812">Transmembrane</keyword>
<dbReference type="PROSITE" id="PS00108">
    <property type="entry name" value="PROTEIN_KINASE_ST"/>
    <property type="match status" value="1"/>
</dbReference>